<gene>
    <name evidence="1" type="primary">DNAJB6</name>
    <name evidence="1" type="ORF">SPIL2461_LOCUS13782</name>
</gene>
<evidence type="ECO:0000313" key="2">
    <source>
        <dbReference type="Proteomes" id="UP000649617"/>
    </source>
</evidence>
<organism evidence="1 2">
    <name type="scientific">Symbiodinium pilosum</name>
    <name type="common">Dinoflagellate</name>
    <dbReference type="NCBI Taxonomy" id="2952"/>
    <lineage>
        <taxon>Eukaryota</taxon>
        <taxon>Sar</taxon>
        <taxon>Alveolata</taxon>
        <taxon>Dinophyceae</taxon>
        <taxon>Suessiales</taxon>
        <taxon>Symbiodiniaceae</taxon>
        <taxon>Symbiodinium</taxon>
    </lineage>
</organism>
<accession>A0A812TJ02</accession>
<proteinExistence type="predicted"/>
<sequence length="133" mass="14579">MKRSFDGRSTAEMCASFQSAFADELQRLTVPPDDRRLVDSKTFLEAQLVKLRDLTTALRDASDAQKHATAMASAAQAKFAASSDGEDVAKKPRAAIAGALKQQDEVFRESPAFHYDLLLAAAERELDETEAMQ</sequence>
<comment type="caution">
    <text evidence="1">The sequence shown here is derived from an EMBL/GenBank/DDBJ whole genome shotgun (WGS) entry which is preliminary data.</text>
</comment>
<dbReference type="OrthoDB" id="430172at2759"/>
<evidence type="ECO:0000313" key="1">
    <source>
        <dbReference type="EMBL" id="CAE7524971.1"/>
    </source>
</evidence>
<protein>
    <submittedName>
        <fullName evidence="1">DNAJB6 protein</fullName>
    </submittedName>
</protein>
<dbReference type="AlphaFoldDB" id="A0A812TJ02"/>
<name>A0A812TJ02_SYMPI</name>
<dbReference type="Proteomes" id="UP000649617">
    <property type="component" value="Unassembled WGS sequence"/>
</dbReference>
<feature type="non-terminal residue" evidence="1">
    <location>
        <position position="1"/>
    </location>
</feature>
<dbReference type="EMBL" id="CAJNIZ010030602">
    <property type="protein sequence ID" value="CAE7524971.1"/>
    <property type="molecule type" value="Genomic_DNA"/>
</dbReference>
<keyword evidence="2" id="KW-1185">Reference proteome</keyword>
<reference evidence="1" key="1">
    <citation type="submission" date="2021-02" db="EMBL/GenBank/DDBJ databases">
        <authorList>
            <person name="Dougan E. K."/>
            <person name="Rhodes N."/>
            <person name="Thang M."/>
            <person name="Chan C."/>
        </authorList>
    </citation>
    <scope>NUCLEOTIDE SEQUENCE</scope>
</reference>